<name>A0A497ELY2_9CREN</name>
<reference evidence="1 2" key="1">
    <citation type="submission" date="2018-06" db="EMBL/GenBank/DDBJ databases">
        <title>Extensive metabolic versatility and redundancy in microbially diverse, dynamic hydrothermal sediments.</title>
        <authorList>
            <person name="Dombrowski N."/>
            <person name="Teske A."/>
            <person name="Baker B.J."/>
        </authorList>
    </citation>
    <scope>NUCLEOTIDE SEQUENCE [LARGE SCALE GENOMIC DNA]</scope>
    <source>
        <strain evidence="1">B66_G16</strain>
    </source>
</reference>
<sequence>MLRCSTTTVLDWFVSRGSAGTTWGIGEVKCEWTYFPKELLVLLEKYGGTKRAKRDRAVVSKYAL</sequence>
<proteinExistence type="predicted"/>
<dbReference type="AlphaFoldDB" id="A0A497ELY2"/>
<comment type="caution">
    <text evidence="1">The sequence shown here is derived from an EMBL/GenBank/DDBJ whole genome shotgun (WGS) entry which is preliminary data.</text>
</comment>
<evidence type="ECO:0000313" key="1">
    <source>
        <dbReference type="EMBL" id="RLE45910.1"/>
    </source>
</evidence>
<evidence type="ECO:0000313" key="2">
    <source>
        <dbReference type="Proteomes" id="UP000278475"/>
    </source>
</evidence>
<dbReference type="EMBL" id="QMQV01000220">
    <property type="protein sequence ID" value="RLE45910.1"/>
    <property type="molecule type" value="Genomic_DNA"/>
</dbReference>
<organism evidence="1 2">
    <name type="scientific">Thermoproteota archaeon</name>
    <dbReference type="NCBI Taxonomy" id="2056631"/>
    <lineage>
        <taxon>Archaea</taxon>
        <taxon>Thermoproteota</taxon>
    </lineage>
</organism>
<protein>
    <submittedName>
        <fullName evidence="1">Uncharacterized protein</fullName>
    </submittedName>
</protein>
<accession>A0A497ELY2</accession>
<gene>
    <name evidence="1" type="ORF">DRJ31_10635</name>
</gene>
<dbReference type="Proteomes" id="UP000278475">
    <property type="component" value="Unassembled WGS sequence"/>
</dbReference>